<dbReference type="SUPFAM" id="SSF57850">
    <property type="entry name" value="RING/U-box"/>
    <property type="match status" value="1"/>
</dbReference>
<dbReference type="InterPro" id="IPR001841">
    <property type="entry name" value="Znf_RING"/>
</dbReference>
<name>A0A6C0CSL8_9ZZZZ</name>
<keyword evidence="3" id="KW-0862">Zinc</keyword>
<evidence type="ECO:0000256" key="3">
    <source>
        <dbReference type="ARBA" id="ARBA00022833"/>
    </source>
</evidence>
<keyword evidence="2" id="KW-0863">Zinc-finger</keyword>
<feature type="domain" description="RING-type" evidence="4">
    <location>
        <begin position="73"/>
        <end position="113"/>
    </location>
</feature>
<dbReference type="EMBL" id="MN739480">
    <property type="protein sequence ID" value="QHT07273.1"/>
    <property type="molecule type" value="Genomic_DNA"/>
</dbReference>
<reference evidence="5" key="1">
    <citation type="journal article" date="2020" name="Nature">
        <title>Giant virus diversity and host interactions through global metagenomics.</title>
        <authorList>
            <person name="Schulz F."/>
            <person name="Roux S."/>
            <person name="Paez-Espino D."/>
            <person name="Jungbluth S."/>
            <person name="Walsh D.A."/>
            <person name="Denef V.J."/>
            <person name="McMahon K.D."/>
            <person name="Konstantinidis K.T."/>
            <person name="Eloe-Fadrosh E.A."/>
            <person name="Kyrpides N.C."/>
            <person name="Woyke T."/>
        </authorList>
    </citation>
    <scope>NUCLEOTIDE SEQUENCE</scope>
    <source>
        <strain evidence="5">GVMAG-M-3300021962-46</strain>
    </source>
</reference>
<dbReference type="InterPro" id="IPR017907">
    <property type="entry name" value="Znf_RING_CS"/>
</dbReference>
<accession>A0A6C0CSL8</accession>
<organism evidence="5">
    <name type="scientific">viral metagenome</name>
    <dbReference type="NCBI Taxonomy" id="1070528"/>
    <lineage>
        <taxon>unclassified sequences</taxon>
        <taxon>metagenomes</taxon>
        <taxon>organismal metagenomes</taxon>
    </lineage>
</organism>
<evidence type="ECO:0000256" key="1">
    <source>
        <dbReference type="ARBA" id="ARBA00022723"/>
    </source>
</evidence>
<dbReference type="PANTHER" id="PTHR23041:SF78">
    <property type="entry name" value="E3 UBIQUITIN-PROTEIN LIGASE RNF4"/>
    <property type="match status" value="1"/>
</dbReference>
<protein>
    <recommendedName>
        <fullName evidence="4">RING-type domain-containing protein</fullName>
    </recommendedName>
</protein>
<dbReference type="PROSITE" id="PS00518">
    <property type="entry name" value="ZF_RING_1"/>
    <property type="match status" value="1"/>
</dbReference>
<dbReference type="Pfam" id="PF13639">
    <property type="entry name" value="zf-RING_2"/>
    <property type="match status" value="1"/>
</dbReference>
<dbReference type="SMART" id="SM00184">
    <property type="entry name" value="RING"/>
    <property type="match status" value="1"/>
</dbReference>
<evidence type="ECO:0000259" key="4">
    <source>
        <dbReference type="PROSITE" id="PS50089"/>
    </source>
</evidence>
<dbReference type="Gene3D" id="3.30.40.10">
    <property type="entry name" value="Zinc/RING finger domain, C3HC4 (zinc finger)"/>
    <property type="match status" value="1"/>
</dbReference>
<dbReference type="AlphaFoldDB" id="A0A6C0CSL8"/>
<evidence type="ECO:0000313" key="5">
    <source>
        <dbReference type="EMBL" id="QHT07273.1"/>
    </source>
</evidence>
<sequence length="120" mass="14036">MPVAESFLCGLAIFFYIDIIRSCFQYRRERQYDYNETVPFLIQSVVQSSTQQRFDIQAVAPISNDSIKEEDLCPICFDNLSTIRYRRKTICGHTFCSECLQEWFHKKKSCPVCIKSLGID</sequence>
<dbReference type="InterPro" id="IPR013083">
    <property type="entry name" value="Znf_RING/FYVE/PHD"/>
</dbReference>
<dbReference type="PANTHER" id="PTHR23041">
    <property type="entry name" value="RING FINGER DOMAIN-CONTAINING"/>
    <property type="match status" value="1"/>
</dbReference>
<keyword evidence="1" id="KW-0479">Metal-binding</keyword>
<dbReference type="GO" id="GO:0008270">
    <property type="term" value="F:zinc ion binding"/>
    <property type="evidence" value="ECO:0007669"/>
    <property type="project" value="UniProtKB-KW"/>
</dbReference>
<evidence type="ECO:0000256" key="2">
    <source>
        <dbReference type="ARBA" id="ARBA00022771"/>
    </source>
</evidence>
<dbReference type="InterPro" id="IPR047134">
    <property type="entry name" value="RNF4"/>
</dbReference>
<proteinExistence type="predicted"/>
<dbReference type="PROSITE" id="PS50089">
    <property type="entry name" value="ZF_RING_2"/>
    <property type="match status" value="1"/>
</dbReference>